<sequence>MLLMSFNAYGQKISYNMKDINNLSFKYWDSNNDIAWRLGVKGDFTYYYYKNNDRIQFEVEDYVIANCAYAIKSDTLIKMFLPIVMEEYKILKLNDDSMILKSLSRSDTVVFFKSKDQEKPIKRLPLGKY</sequence>
<dbReference type="AlphaFoldDB" id="A0A3E1NTH7"/>
<gene>
    <name evidence="1" type="ORF">DXN04_30735</name>
</gene>
<evidence type="ECO:0000313" key="2">
    <source>
        <dbReference type="Proteomes" id="UP000261174"/>
    </source>
</evidence>
<name>A0A3E1NTH7_9BACT</name>
<comment type="caution">
    <text evidence="1">The sequence shown here is derived from an EMBL/GenBank/DDBJ whole genome shotgun (WGS) entry which is preliminary data.</text>
</comment>
<organism evidence="1 2">
    <name type="scientific">Chitinophaga silvisoli</name>
    <dbReference type="NCBI Taxonomy" id="2291814"/>
    <lineage>
        <taxon>Bacteria</taxon>
        <taxon>Pseudomonadati</taxon>
        <taxon>Bacteroidota</taxon>
        <taxon>Chitinophagia</taxon>
        <taxon>Chitinophagales</taxon>
        <taxon>Chitinophagaceae</taxon>
        <taxon>Chitinophaga</taxon>
    </lineage>
</organism>
<dbReference type="Proteomes" id="UP000261174">
    <property type="component" value="Unassembled WGS sequence"/>
</dbReference>
<proteinExistence type="predicted"/>
<evidence type="ECO:0000313" key="1">
    <source>
        <dbReference type="EMBL" id="RFM31217.1"/>
    </source>
</evidence>
<accession>A0A3E1NTH7</accession>
<protein>
    <submittedName>
        <fullName evidence="1">Uncharacterized protein</fullName>
    </submittedName>
</protein>
<dbReference type="EMBL" id="QTJV01000016">
    <property type="protein sequence ID" value="RFM31217.1"/>
    <property type="molecule type" value="Genomic_DNA"/>
</dbReference>
<reference evidence="1 2" key="1">
    <citation type="submission" date="2018-08" db="EMBL/GenBank/DDBJ databases">
        <title>Chitinophaga sp. K20C18050901, a novel bacterium isolated from forest soil.</title>
        <authorList>
            <person name="Wang C."/>
        </authorList>
    </citation>
    <scope>NUCLEOTIDE SEQUENCE [LARGE SCALE GENOMIC DNA]</scope>
    <source>
        <strain evidence="1 2">K20C18050901</strain>
    </source>
</reference>
<keyword evidence="2" id="KW-1185">Reference proteome</keyword>